<dbReference type="InterPro" id="IPR006311">
    <property type="entry name" value="TAT_signal"/>
</dbReference>
<dbReference type="EMBL" id="CP001349">
    <property type="protein sequence ID" value="ACL61150.1"/>
    <property type="molecule type" value="Genomic_DNA"/>
</dbReference>
<reference evidence="3 4" key="1">
    <citation type="submission" date="2009-01" db="EMBL/GenBank/DDBJ databases">
        <title>Complete sequence of chromosome of Methylobacterium nodulans ORS 2060.</title>
        <authorList>
            <consortium name="US DOE Joint Genome Institute"/>
            <person name="Lucas S."/>
            <person name="Copeland A."/>
            <person name="Lapidus A."/>
            <person name="Glavina del Rio T."/>
            <person name="Dalin E."/>
            <person name="Tice H."/>
            <person name="Bruce D."/>
            <person name="Goodwin L."/>
            <person name="Pitluck S."/>
            <person name="Sims D."/>
            <person name="Brettin T."/>
            <person name="Detter J.C."/>
            <person name="Han C."/>
            <person name="Larimer F."/>
            <person name="Land M."/>
            <person name="Hauser L."/>
            <person name="Kyrpides N."/>
            <person name="Ivanova N."/>
            <person name="Marx C.J."/>
            <person name="Richardson P."/>
        </authorList>
    </citation>
    <scope>NUCLEOTIDE SEQUENCE [LARGE SCALE GENOMIC DNA]</scope>
    <source>
        <strain evidence="4">LMG 21967 / CNCM I-2342 / ORS 2060</strain>
    </source>
</reference>
<dbReference type="Proteomes" id="UP000008207">
    <property type="component" value="Chromosome"/>
</dbReference>
<evidence type="ECO:0000313" key="4">
    <source>
        <dbReference type="Proteomes" id="UP000008207"/>
    </source>
</evidence>
<evidence type="ECO:0000313" key="3">
    <source>
        <dbReference type="EMBL" id="ACL61150.1"/>
    </source>
</evidence>
<dbReference type="Pfam" id="PF05170">
    <property type="entry name" value="AsmA"/>
    <property type="match status" value="1"/>
</dbReference>
<protein>
    <submittedName>
        <fullName evidence="3">AsmA family protein</fullName>
    </submittedName>
</protein>
<dbReference type="PANTHER" id="PTHR30441">
    <property type="entry name" value="DUF748 DOMAIN-CONTAINING PROTEIN"/>
    <property type="match status" value="1"/>
</dbReference>
<sequence length="611" mass="62651">MARAPPAREAARPCRGHLRSHTISRGAMSRRSILVLCGGASALVLAAAACQSWTVATPAARAFVGRHLARAYGLTFEAQGPTTLALLPAPRLRFQHVRVLNGGRLLAESRSLEVQLGLGALLTGQAEAAALTLAGTRLVLPEDDDRWAGPLARLTARLADGARPLRRLSVTEGRITAGESGSDRLGDLTLSVSWPRAGAGLDLSGRFSWRGVPTHVVFAAARPLDLAMGTPSPVRATIAWPSGSLDLDGTGSWQGGPALAGEGRFTTRALSETLAWVGARAPLAPALGRVTLEGRFEARPDTLAMPSLRLVLADTVLDGAGAATLGPDGRLALSGTLAAERLDLSALLPGRAEAGSADAPLALAPWTGGDLDLRVSAAAARIGPLQAEDVAAGLLVRAGAVEASLGRATLQGGTVKGRAVLVDAGSAGLEAKLQGTADRVDLGSLLTDLGLARPILGRVQGSLALDAAGADLAEMTRRVGGRVSVTVDDGEIAGVALAETPGAEPALRRGGRLPFERAQVTLGLSAGLGEITQGQIRTASSALTLRGRVVLPEQRFAAEVEPSARDPLRSAEGRPARYELAGPWGAPRLRLLSPPRPASPALPAAASAYAP</sequence>
<feature type="compositionally biased region" description="Low complexity" evidence="1">
    <location>
        <begin position="601"/>
        <end position="611"/>
    </location>
</feature>
<feature type="region of interest" description="Disordered" evidence="1">
    <location>
        <begin position="586"/>
        <end position="611"/>
    </location>
</feature>
<dbReference type="KEGG" id="mno:Mnod_6363"/>
<dbReference type="GO" id="GO:0005886">
    <property type="term" value="C:plasma membrane"/>
    <property type="evidence" value="ECO:0007669"/>
    <property type="project" value="TreeGrafter"/>
</dbReference>
<dbReference type="PANTHER" id="PTHR30441:SF4">
    <property type="entry name" value="PROTEIN ASMA"/>
    <property type="match status" value="1"/>
</dbReference>
<evidence type="ECO:0000256" key="1">
    <source>
        <dbReference type="SAM" id="MobiDB-lite"/>
    </source>
</evidence>
<dbReference type="HOGENOM" id="CLU_432647_0_0_5"/>
<dbReference type="InterPro" id="IPR052894">
    <property type="entry name" value="AsmA-related"/>
</dbReference>
<name>B8IBW8_METNO</name>
<organism evidence="3 4">
    <name type="scientific">Methylobacterium nodulans (strain LMG 21967 / CNCM I-2342 / ORS 2060)</name>
    <dbReference type="NCBI Taxonomy" id="460265"/>
    <lineage>
        <taxon>Bacteria</taxon>
        <taxon>Pseudomonadati</taxon>
        <taxon>Pseudomonadota</taxon>
        <taxon>Alphaproteobacteria</taxon>
        <taxon>Hyphomicrobiales</taxon>
        <taxon>Methylobacteriaceae</taxon>
        <taxon>Methylobacterium</taxon>
    </lineage>
</organism>
<feature type="domain" description="AsmA" evidence="2">
    <location>
        <begin position="364"/>
        <end position="528"/>
    </location>
</feature>
<dbReference type="eggNOG" id="COG2982">
    <property type="taxonomic scope" value="Bacteria"/>
</dbReference>
<dbReference type="PROSITE" id="PS51318">
    <property type="entry name" value="TAT"/>
    <property type="match status" value="1"/>
</dbReference>
<gene>
    <name evidence="3" type="ordered locus">Mnod_6363</name>
</gene>
<dbReference type="InterPro" id="IPR007844">
    <property type="entry name" value="AsmA"/>
</dbReference>
<dbReference type="GO" id="GO:0090313">
    <property type="term" value="P:regulation of protein targeting to membrane"/>
    <property type="evidence" value="ECO:0007669"/>
    <property type="project" value="TreeGrafter"/>
</dbReference>
<dbReference type="STRING" id="460265.Mnod_6363"/>
<dbReference type="AlphaFoldDB" id="B8IBW8"/>
<evidence type="ECO:0000259" key="2">
    <source>
        <dbReference type="Pfam" id="PF05170"/>
    </source>
</evidence>
<keyword evidence="4" id="KW-1185">Reference proteome</keyword>
<accession>B8IBW8</accession>
<proteinExistence type="predicted"/>